<dbReference type="CDD" id="cd09280">
    <property type="entry name" value="RNase_HI_eukaryote_like"/>
    <property type="match status" value="1"/>
</dbReference>
<dbReference type="SUPFAM" id="SSF53098">
    <property type="entry name" value="Ribonuclease H-like"/>
    <property type="match status" value="1"/>
</dbReference>
<keyword evidence="8" id="KW-0378">Hydrolase</keyword>
<dbReference type="PROSITE" id="PS50879">
    <property type="entry name" value="RNASE_H_1"/>
    <property type="match status" value="1"/>
</dbReference>
<gene>
    <name evidence="12" type="ORF">VNI00_002302</name>
</gene>
<evidence type="ECO:0000256" key="10">
    <source>
        <dbReference type="SAM" id="MobiDB-lite"/>
    </source>
</evidence>
<evidence type="ECO:0000256" key="4">
    <source>
        <dbReference type="ARBA" id="ARBA00012180"/>
    </source>
</evidence>
<dbReference type="InterPro" id="IPR037056">
    <property type="entry name" value="RNase_H1_N_sf"/>
</dbReference>
<feature type="compositionally biased region" description="Acidic residues" evidence="10">
    <location>
        <begin position="158"/>
        <end position="187"/>
    </location>
</feature>
<keyword evidence="5" id="KW-0540">Nuclease</keyword>
<dbReference type="GO" id="GO:0043137">
    <property type="term" value="P:DNA replication, removal of RNA primer"/>
    <property type="evidence" value="ECO:0007669"/>
    <property type="project" value="TreeGrafter"/>
</dbReference>
<dbReference type="InterPro" id="IPR036397">
    <property type="entry name" value="RNaseH_sf"/>
</dbReference>
<dbReference type="EMBL" id="JAYKXP010000005">
    <property type="protein sequence ID" value="KAK7058666.1"/>
    <property type="molecule type" value="Genomic_DNA"/>
</dbReference>
<dbReference type="InterPro" id="IPR002156">
    <property type="entry name" value="RNaseH_domain"/>
</dbReference>
<dbReference type="Gene3D" id="3.30.420.10">
    <property type="entry name" value="Ribonuclease H-like superfamily/Ribonuclease H"/>
    <property type="match status" value="1"/>
</dbReference>
<comment type="caution">
    <text evidence="12">The sequence shown here is derived from an EMBL/GenBank/DDBJ whole genome shotgun (WGS) entry which is preliminary data.</text>
</comment>
<dbReference type="Pfam" id="PF01693">
    <property type="entry name" value="Cauli_VI"/>
    <property type="match status" value="1"/>
</dbReference>
<evidence type="ECO:0000313" key="13">
    <source>
        <dbReference type="Proteomes" id="UP001383192"/>
    </source>
</evidence>
<dbReference type="PANTHER" id="PTHR10642:SF26">
    <property type="entry name" value="RIBONUCLEASE H1"/>
    <property type="match status" value="1"/>
</dbReference>
<dbReference type="Pfam" id="PF00075">
    <property type="entry name" value="RNase_H"/>
    <property type="match status" value="1"/>
</dbReference>
<dbReference type="EC" id="3.1.26.4" evidence="4"/>
<comment type="cofactor">
    <cofactor evidence="2">
        <name>Mg(2+)</name>
        <dbReference type="ChEBI" id="CHEBI:18420"/>
    </cofactor>
</comment>
<feature type="compositionally biased region" description="Pro residues" evidence="10">
    <location>
        <begin position="139"/>
        <end position="153"/>
    </location>
</feature>
<dbReference type="InterPro" id="IPR009027">
    <property type="entry name" value="Ribosomal_bL9/RNase_H1_N"/>
</dbReference>
<evidence type="ECO:0000256" key="1">
    <source>
        <dbReference type="ARBA" id="ARBA00000077"/>
    </source>
</evidence>
<reference evidence="12 13" key="1">
    <citation type="submission" date="2024-01" db="EMBL/GenBank/DDBJ databases">
        <title>A draft genome for a cacao thread blight-causing isolate of Paramarasmius palmivorus.</title>
        <authorList>
            <person name="Baruah I.K."/>
            <person name="Bukari Y."/>
            <person name="Amoako-Attah I."/>
            <person name="Meinhardt L.W."/>
            <person name="Bailey B.A."/>
            <person name="Cohen S.P."/>
        </authorList>
    </citation>
    <scope>NUCLEOTIDE SEQUENCE [LARGE SCALE GENOMIC DNA]</scope>
    <source>
        <strain evidence="12 13">GH-12</strain>
    </source>
</reference>
<feature type="compositionally biased region" description="Basic and acidic residues" evidence="10">
    <location>
        <begin position="82"/>
        <end position="108"/>
    </location>
</feature>
<dbReference type="GO" id="GO:0003676">
    <property type="term" value="F:nucleic acid binding"/>
    <property type="evidence" value="ECO:0007669"/>
    <property type="project" value="InterPro"/>
</dbReference>
<feature type="region of interest" description="Disordered" evidence="10">
    <location>
        <begin position="423"/>
        <end position="557"/>
    </location>
</feature>
<evidence type="ECO:0000256" key="8">
    <source>
        <dbReference type="ARBA" id="ARBA00022801"/>
    </source>
</evidence>
<dbReference type="SUPFAM" id="SSF55658">
    <property type="entry name" value="L9 N-domain-like"/>
    <property type="match status" value="1"/>
</dbReference>
<evidence type="ECO:0000256" key="3">
    <source>
        <dbReference type="ARBA" id="ARBA00005300"/>
    </source>
</evidence>
<sequence>MLEAKIRYYAVKIGRSPGIFFTWEDCKHQVQGYLGGRYKKFLDLKDAEAWLLGAPSPTEPKSMELSESLHVRDVDVVANDTRSTDIQRSRKGKERAVDEPEATVEHCGDSAPSDQSESLIQPVPSSSSKSKGKQRAPDPEPWSPPPPTPPPLTPHDDFPEEEFFFSEDEEQNPLDDEEQYTDTEPETPPEPIKSRKLKRNKDGSGSIREDIVVYCDGACPNNGKESAKAGIGVWWGPDDKRNLSERCPGPQSNITAELTAAVRALEPTPFNQKRTLVIKTDSDFVIQCMTRYIKTWKANGWRKADGKPVKHPELISYLSALIEVREEQGQPVRFEYVKAHSGIEGNEGADQLAVKGAQLPERTPKKTWAEKEERYRKFAGAPRVRHEGSDLLAFVISSDGLEPEEDLDLEVHENDDSISAHFARKRSKAKTKEANPEPSSPPPESISTIRAGPSGVTTAQLTPVGPPQPLSRREVQAPQTPQKKSPRDEQQRLGELVRLGMKKRPETPETPRKKEHTEEEKRLAELIRSGMKKRPRAPGAVDSAENTAAGGLQRRPD</sequence>
<proteinExistence type="inferred from homology"/>
<comment type="similarity">
    <text evidence="3">Belongs to the RNase H family.</text>
</comment>
<accession>A0AAW0E5C1</accession>
<dbReference type="PANTHER" id="PTHR10642">
    <property type="entry name" value="RIBONUCLEASE H1"/>
    <property type="match status" value="1"/>
</dbReference>
<evidence type="ECO:0000256" key="5">
    <source>
        <dbReference type="ARBA" id="ARBA00022722"/>
    </source>
</evidence>
<dbReference type="InterPro" id="IPR050092">
    <property type="entry name" value="RNase_H"/>
</dbReference>
<dbReference type="FunFam" id="3.40.970.10:FF:000001">
    <property type="entry name" value="Ribonuclease H1"/>
    <property type="match status" value="1"/>
</dbReference>
<dbReference type="InterPro" id="IPR011320">
    <property type="entry name" value="RNase_H1_N"/>
</dbReference>
<evidence type="ECO:0000256" key="7">
    <source>
        <dbReference type="ARBA" id="ARBA00022759"/>
    </source>
</evidence>
<dbReference type="GO" id="GO:0004523">
    <property type="term" value="F:RNA-DNA hybrid ribonuclease activity"/>
    <property type="evidence" value="ECO:0007669"/>
    <property type="project" value="UniProtKB-EC"/>
</dbReference>
<evidence type="ECO:0000256" key="2">
    <source>
        <dbReference type="ARBA" id="ARBA00001946"/>
    </source>
</evidence>
<name>A0AAW0E5C1_9AGAR</name>
<feature type="compositionally biased region" description="Basic and acidic residues" evidence="10">
    <location>
        <begin position="503"/>
        <end position="525"/>
    </location>
</feature>
<dbReference type="Proteomes" id="UP001383192">
    <property type="component" value="Unassembled WGS sequence"/>
</dbReference>
<comment type="catalytic activity">
    <reaction evidence="1">
        <text>Endonucleolytic cleavage to 5'-phosphomonoester.</text>
        <dbReference type="EC" id="3.1.26.4"/>
    </reaction>
</comment>
<keyword evidence="9" id="KW-0460">Magnesium</keyword>
<dbReference type="AlphaFoldDB" id="A0AAW0E5C1"/>
<evidence type="ECO:0000313" key="12">
    <source>
        <dbReference type="EMBL" id="KAK7058666.1"/>
    </source>
</evidence>
<keyword evidence="13" id="KW-1185">Reference proteome</keyword>
<keyword evidence="6" id="KW-0479">Metal-binding</keyword>
<protein>
    <recommendedName>
        <fullName evidence="4">ribonuclease H</fullName>
        <ecNumber evidence="4">3.1.26.4</ecNumber>
    </recommendedName>
</protein>
<evidence type="ECO:0000259" key="11">
    <source>
        <dbReference type="PROSITE" id="PS50879"/>
    </source>
</evidence>
<feature type="domain" description="RNase H type-1" evidence="11">
    <location>
        <begin position="207"/>
        <end position="358"/>
    </location>
</feature>
<organism evidence="12 13">
    <name type="scientific">Paramarasmius palmivorus</name>
    <dbReference type="NCBI Taxonomy" id="297713"/>
    <lineage>
        <taxon>Eukaryota</taxon>
        <taxon>Fungi</taxon>
        <taxon>Dikarya</taxon>
        <taxon>Basidiomycota</taxon>
        <taxon>Agaricomycotina</taxon>
        <taxon>Agaricomycetes</taxon>
        <taxon>Agaricomycetidae</taxon>
        <taxon>Agaricales</taxon>
        <taxon>Marasmiineae</taxon>
        <taxon>Marasmiaceae</taxon>
        <taxon>Paramarasmius</taxon>
    </lineage>
</organism>
<dbReference type="InterPro" id="IPR012337">
    <property type="entry name" value="RNaseH-like_sf"/>
</dbReference>
<evidence type="ECO:0000256" key="6">
    <source>
        <dbReference type="ARBA" id="ARBA00022723"/>
    </source>
</evidence>
<keyword evidence="7" id="KW-0255">Endonuclease</keyword>
<evidence type="ECO:0000256" key="9">
    <source>
        <dbReference type="ARBA" id="ARBA00022842"/>
    </source>
</evidence>
<dbReference type="Gene3D" id="3.40.970.10">
    <property type="entry name" value="Ribonuclease H1, N-terminal domain"/>
    <property type="match status" value="1"/>
</dbReference>
<feature type="region of interest" description="Disordered" evidence="10">
    <location>
        <begin position="80"/>
        <end position="203"/>
    </location>
</feature>
<dbReference type="GO" id="GO:0046872">
    <property type="term" value="F:metal ion binding"/>
    <property type="evidence" value="ECO:0007669"/>
    <property type="project" value="UniProtKB-KW"/>
</dbReference>